<dbReference type="GeneID" id="69971985"/>
<name>A0A0P0RHY6_9BURK</name>
<accession>A0A0P0RHY6</accession>
<reference evidence="1 2" key="1">
    <citation type="journal article" date="2014" name="Genome Announc.">
        <title>Draft Genome Sequence of the Haloacid-Degrading Burkholderia caribensis Strain MBA4.</title>
        <authorList>
            <person name="Pan Y."/>
            <person name="Kong K.F."/>
            <person name="Tsang J.S."/>
        </authorList>
    </citation>
    <scope>NUCLEOTIDE SEQUENCE [LARGE SCALE GENOMIC DNA]</scope>
    <source>
        <strain evidence="1 2">MBA4</strain>
    </source>
</reference>
<dbReference type="AlphaFoldDB" id="A0A0P0RHY6"/>
<protein>
    <submittedName>
        <fullName evidence="1">Uncharacterized protein</fullName>
    </submittedName>
</protein>
<dbReference type="KEGG" id="bcai:K788_0000649"/>
<evidence type="ECO:0000313" key="1">
    <source>
        <dbReference type="EMBL" id="ALL68250.1"/>
    </source>
</evidence>
<organism evidence="1 2">
    <name type="scientific">Paraburkholderia caribensis MBA4</name>
    <dbReference type="NCBI Taxonomy" id="1323664"/>
    <lineage>
        <taxon>Bacteria</taxon>
        <taxon>Pseudomonadati</taxon>
        <taxon>Pseudomonadota</taxon>
        <taxon>Betaproteobacteria</taxon>
        <taxon>Burkholderiales</taxon>
        <taxon>Burkholderiaceae</taxon>
        <taxon>Paraburkholderia</taxon>
    </lineage>
</organism>
<dbReference type="EMBL" id="CP012747">
    <property type="protein sequence ID" value="ALL68250.1"/>
    <property type="molecule type" value="Genomic_DNA"/>
</dbReference>
<evidence type="ECO:0000313" key="2">
    <source>
        <dbReference type="Proteomes" id="UP000019146"/>
    </source>
</evidence>
<gene>
    <name evidence="1" type="ORF">K788_0000649</name>
</gene>
<sequence length="143" mass="15513">MATISKLDAAMHQLNLAIDLFPAGDYLASLTLGGAAEDILGGLRKTADKPVAADFIADYHKKDVDPAVAADKRRGVIFTVLNRARNAAKHVNRADEDTVDVDQVHPLQMLMRAIPMCASLGVKPSSEIEAMVRWVAEHPEVQK</sequence>
<proteinExistence type="predicted"/>
<dbReference type="Proteomes" id="UP000019146">
    <property type="component" value="Chromosome 2"/>
</dbReference>
<dbReference type="RefSeq" id="WP_035998555.1">
    <property type="nucleotide sequence ID" value="NZ_CP012747.1"/>
</dbReference>